<organism evidence="2 3">
    <name type="scientific">Vibrio aquimaris</name>
    <dbReference type="NCBI Taxonomy" id="2587862"/>
    <lineage>
        <taxon>Bacteria</taxon>
        <taxon>Pseudomonadati</taxon>
        <taxon>Pseudomonadota</taxon>
        <taxon>Gammaproteobacteria</taxon>
        <taxon>Vibrionales</taxon>
        <taxon>Vibrionaceae</taxon>
        <taxon>Vibrio</taxon>
    </lineage>
</organism>
<dbReference type="EMBL" id="CP045351">
    <property type="protein sequence ID" value="QFT28685.1"/>
    <property type="molecule type" value="Genomic_DNA"/>
</dbReference>
<keyword evidence="3" id="KW-1185">Reference proteome</keyword>
<reference evidence="2 3" key="1">
    <citation type="submission" date="2019-10" db="EMBL/GenBank/DDBJ databases">
        <title>Complete genome sequence of Vibrio sp. strain THAF100, isolated from non-filtered water from the water column of tank 6 of a marine aquarium containing stony-coral fragments. Water maintained at 26 degree C.</title>
        <authorList>
            <person name="Ruckert C."/>
            <person name="Franco A."/>
            <person name="Kalinowski J."/>
            <person name="Glaeser S."/>
        </authorList>
    </citation>
    <scope>NUCLEOTIDE SEQUENCE [LARGE SCALE GENOMIC DNA]</scope>
    <source>
        <strain evidence="2 3">THAF100</strain>
        <plasmid evidence="3">pthaf100_a</plasmid>
    </source>
</reference>
<gene>
    <name evidence="2" type="ORF">FIV01_20000</name>
</gene>
<feature type="chain" id="PRO_5024791568" evidence="1">
    <location>
        <begin position="22"/>
        <end position="249"/>
    </location>
</feature>
<proteinExistence type="predicted"/>
<dbReference type="AlphaFoldDB" id="A0A5P9CR00"/>
<evidence type="ECO:0000256" key="1">
    <source>
        <dbReference type="SAM" id="SignalP"/>
    </source>
</evidence>
<name>A0A5P9CR00_9VIBR</name>
<keyword evidence="2" id="KW-0614">Plasmid</keyword>
<geneLocation type="plasmid" evidence="3">
    <name>pthaf100_a</name>
</geneLocation>
<keyword evidence="1" id="KW-0732">Signal</keyword>
<dbReference type="KEGG" id="vaq:FIV01_20000"/>
<dbReference type="Proteomes" id="UP000326936">
    <property type="component" value="Plasmid pTHAF100_a"/>
</dbReference>
<sequence length="249" mass="26826" precursor="true">MKSLSVCLGTLLILVSTHINAAGWQTFYNPDGTKWTQAQYQGINGTTFPVVGQELTATARVNSTRDAVWFDIPLSSNTDPSKVEITINDIAVTTWTGVMPTFDSSADGNVTKAVNTKTGMILSFDSGYMSLINIPGSLGDEAKFYPWLLAGVNQVPSLNESTYENSPIGGANPPFTITAGRINANFYNRLVVGYSNDATNRTTFVMSNTLIANNGELIAFAPATTIDSSAITRINPADFEIDNVWAVVY</sequence>
<dbReference type="OrthoDB" id="9821195at2"/>
<protein>
    <submittedName>
        <fullName evidence="2">Uncharacterized protein</fullName>
    </submittedName>
</protein>
<evidence type="ECO:0000313" key="2">
    <source>
        <dbReference type="EMBL" id="QFT28685.1"/>
    </source>
</evidence>
<evidence type="ECO:0000313" key="3">
    <source>
        <dbReference type="Proteomes" id="UP000326936"/>
    </source>
</evidence>
<dbReference type="RefSeq" id="WP_152432647.1">
    <property type="nucleotide sequence ID" value="NZ_CBCSDK010000030.1"/>
</dbReference>
<accession>A0A5P9CR00</accession>
<feature type="signal peptide" evidence="1">
    <location>
        <begin position="1"/>
        <end position="21"/>
    </location>
</feature>